<evidence type="ECO:0000313" key="3">
    <source>
        <dbReference type="WBParaSite" id="SCUD_0000184401-mRNA-1"/>
    </source>
</evidence>
<evidence type="ECO:0000313" key="2">
    <source>
        <dbReference type="Proteomes" id="UP000279833"/>
    </source>
</evidence>
<accession>A0A183JGM3</accession>
<proteinExistence type="predicted"/>
<sequence length="52" mass="6102">MLQAMSSLNIYVRNTMNFIKTRKKPLQKTNSLSRVYNRCVLNVINSRMNVIV</sequence>
<dbReference type="AlphaFoldDB" id="A0A183JGM3"/>
<reference evidence="1 2" key="2">
    <citation type="submission" date="2018-11" db="EMBL/GenBank/DDBJ databases">
        <authorList>
            <consortium name="Pathogen Informatics"/>
        </authorList>
    </citation>
    <scope>NUCLEOTIDE SEQUENCE [LARGE SCALE GENOMIC DNA]</scope>
    <source>
        <strain evidence="1">Dakar</strain>
        <strain evidence="2">Dakar, Senegal</strain>
    </source>
</reference>
<protein>
    <submittedName>
        <fullName evidence="3">Transposase</fullName>
    </submittedName>
</protein>
<dbReference type="EMBL" id="UZAK01001609">
    <property type="protein sequence ID" value="VDO70426.1"/>
    <property type="molecule type" value="Genomic_DNA"/>
</dbReference>
<reference evidence="3" key="1">
    <citation type="submission" date="2016-06" db="UniProtKB">
        <authorList>
            <consortium name="WormBaseParasite"/>
        </authorList>
    </citation>
    <scope>IDENTIFICATION</scope>
</reference>
<keyword evidence="2" id="KW-1185">Reference proteome</keyword>
<dbReference type="Proteomes" id="UP000279833">
    <property type="component" value="Unassembled WGS sequence"/>
</dbReference>
<evidence type="ECO:0000313" key="1">
    <source>
        <dbReference type="EMBL" id="VDO70426.1"/>
    </source>
</evidence>
<dbReference type="WBParaSite" id="SCUD_0000184401-mRNA-1">
    <property type="protein sequence ID" value="SCUD_0000184401-mRNA-1"/>
    <property type="gene ID" value="SCUD_0000184401"/>
</dbReference>
<organism evidence="3">
    <name type="scientific">Schistosoma curassoni</name>
    <dbReference type="NCBI Taxonomy" id="6186"/>
    <lineage>
        <taxon>Eukaryota</taxon>
        <taxon>Metazoa</taxon>
        <taxon>Spiralia</taxon>
        <taxon>Lophotrochozoa</taxon>
        <taxon>Platyhelminthes</taxon>
        <taxon>Trematoda</taxon>
        <taxon>Digenea</taxon>
        <taxon>Strigeidida</taxon>
        <taxon>Schistosomatoidea</taxon>
        <taxon>Schistosomatidae</taxon>
        <taxon>Schistosoma</taxon>
    </lineage>
</organism>
<name>A0A183JGM3_9TREM</name>
<gene>
    <name evidence="1" type="ORF">SCUD_LOCUS1845</name>
</gene>